<accession>A0A0R0M1U1</accession>
<dbReference type="CDD" id="cd00086">
    <property type="entry name" value="homeodomain"/>
    <property type="match status" value="1"/>
</dbReference>
<dbReference type="Gene3D" id="1.10.10.60">
    <property type="entry name" value="Homeodomain-like"/>
    <property type="match status" value="1"/>
</dbReference>
<dbReference type="SMART" id="SM00389">
    <property type="entry name" value="HOX"/>
    <property type="match status" value="1"/>
</dbReference>
<evidence type="ECO:0000256" key="1">
    <source>
        <dbReference type="ARBA" id="ARBA00004123"/>
    </source>
</evidence>
<protein>
    <submittedName>
        <fullName evidence="9">Putative Homeodomain-like, Homeodomain-related, Homeobox protein</fullName>
    </submittedName>
</protein>
<keyword evidence="2 5" id="KW-0238">DNA-binding</keyword>
<sequence>MSAKRRKITKGLKAKNTQKNVVRKKIDTNGGVSSNEDENFKDVSVKNVIQSHVTGSKAAYNEKITEKMCEKSYTIDSEKNESPENKLVSELSTDSEHDSGKQNFEKSQVTQNQSQVVVDKDLASFDKQVEKQNKICAAITDLSTNYKKTDLQNTDNNFNTIDDNEAIPAEPPDFSKAVQPNSTEGRGQNETVRHLQKDDTNELEKSVSEKNTIVKLSKSKVTHPGLVKLKGVNEKQLSSNSYDNIAQQNNLFYKKTDFNQFHDRTCCNTSIDDASSDELYDLSDFDLNDKESTLSTFELLVKPSKYKKRNRTIMTDRQSYVLKKYFCKNPFPNTSTREELGRLLHMRPRTVQIWFQNMRQKNKSNIKEFYHEKTNNDGVRNINLDSLRPSNTKPVTEIISRSDTKVSKNVIEEQRQTSFKEKRLISTKLNENFNKSGIFEPESLDLRGLNALAEIAEGILDKDNTPKTQR</sequence>
<feature type="compositionally biased region" description="Polar residues" evidence="7">
    <location>
        <begin position="178"/>
        <end position="190"/>
    </location>
</feature>
<keyword evidence="3 5" id="KW-0371">Homeobox</keyword>
<dbReference type="Pfam" id="PF00046">
    <property type="entry name" value="Homeodomain"/>
    <property type="match status" value="1"/>
</dbReference>
<dbReference type="PANTHER" id="PTHR45793">
    <property type="entry name" value="HOMEOBOX PROTEIN"/>
    <property type="match status" value="1"/>
</dbReference>
<evidence type="ECO:0000256" key="4">
    <source>
        <dbReference type="ARBA" id="ARBA00023242"/>
    </source>
</evidence>
<comment type="subcellular location">
    <subcellularLocation>
        <location evidence="1 5 6">Nucleus</location>
    </subcellularLocation>
</comment>
<dbReference type="VEuPathDB" id="MicrosporidiaDB:M153_9970001453"/>
<feature type="domain" description="Homeobox" evidence="8">
    <location>
        <begin position="305"/>
        <end position="365"/>
    </location>
</feature>
<dbReference type="AlphaFoldDB" id="A0A0R0M1U1"/>
<dbReference type="OrthoDB" id="6159439at2759"/>
<evidence type="ECO:0000313" key="9">
    <source>
        <dbReference type="EMBL" id="KRH93364.1"/>
    </source>
</evidence>
<reference evidence="9 10" key="1">
    <citation type="submission" date="2015-07" db="EMBL/GenBank/DDBJ databases">
        <title>The genome of Pseudoloma neurophilia, a relevant intracellular parasite of the zebrafish.</title>
        <authorList>
            <person name="Ndikumana S."/>
            <person name="Pelin A."/>
            <person name="Sanders J."/>
            <person name="Corradi N."/>
        </authorList>
    </citation>
    <scope>NUCLEOTIDE SEQUENCE [LARGE SCALE GENOMIC DNA]</scope>
    <source>
        <strain evidence="9 10">MK1</strain>
    </source>
</reference>
<feature type="compositionally biased region" description="Basic residues" evidence="7">
    <location>
        <begin position="1"/>
        <end position="13"/>
    </location>
</feature>
<keyword evidence="10" id="KW-1185">Reference proteome</keyword>
<evidence type="ECO:0000256" key="7">
    <source>
        <dbReference type="SAM" id="MobiDB-lite"/>
    </source>
</evidence>
<proteinExistence type="predicted"/>
<feature type="compositionally biased region" description="Basic and acidic residues" evidence="7">
    <location>
        <begin position="94"/>
        <end position="104"/>
    </location>
</feature>
<dbReference type="Proteomes" id="UP000051530">
    <property type="component" value="Unassembled WGS sequence"/>
</dbReference>
<organism evidence="9 10">
    <name type="scientific">Pseudoloma neurophilia</name>
    <dbReference type="NCBI Taxonomy" id="146866"/>
    <lineage>
        <taxon>Eukaryota</taxon>
        <taxon>Fungi</taxon>
        <taxon>Fungi incertae sedis</taxon>
        <taxon>Microsporidia</taxon>
        <taxon>Pseudoloma</taxon>
    </lineage>
</organism>
<dbReference type="SUPFAM" id="SSF46689">
    <property type="entry name" value="Homeodomain-like"/>
    <property type="match status" value="1"/>
</dbReference>
<dbReference type="GO" id="GO:0000981">
    <property type="term" value="F:DNA-binding transcription factor activity, RNA polymerase II-specific"/>
    <property type="evidence" value="ECO:0007669"/>
    <property type="project" value="TreeGrafter"/>
</dbReference>
<feature type="region of interest" description="Disordered" evidence="7">
    <location>
        <begin position="74"/>
        <end position="113"/>
    </location>
</feature>
<evidence type="ECO:0000313" key="10">
    <source>
        <dbReference type="Proteomes" id="UP000051530"/>
    </source>
</evidence>
<keyword evidence="4 5" id="KW-0539">Nucleus</keyword>
<dbReference type="PROSITE" id="PS50071">
    <property type="entry name" value="HOMEOBOX_2"/>
    <property type="match status" value="1"/>
</dbReference>
<feature type="region of interest" description="Disordered" evidence="7">
    <location>
        <begin position="157"/>
        <end position="202"/>
    </location>
</feature>
<comment type="caution">
    <text evidence="9">The sequence shown here is derived from an EMBL/GenBank/DDBJ whole genome shotgun (WGS) entry which is preliminary data.</text>
</comment>
<evidence type="ECO:0000256" key="3">
    <source>
        <dbReference type="ARBA" id="ARBA00023155"/>
    </source>
</evidence>
<dbReference type="InterPro" id="IPR009057">
    <property type="entry name" value="Homeodomain-like_sf"/>
</dbReference>
<gene>
    <name evidence="9" type="ORF">M153_9970001453</name>
</gene>
<feature type="region of interest" description="Disordered" evidence="7">
    <location>
        <begin position="1"/>
        <end position="38"/>
    </location>
</feature>
<evidence type="ECO:0000256" key="2">
    <source>
        <dbReference type="ARBA" id="ARBA00023125"/>
    </source>
</evidence>
<evidence type="ECO:0000256" key="5">
    <source>
        <dbReference type="PROSITE-ProRule" id="PRU00108"/>
    </source>
</evidence>
<feature type="DNA-binding region" description="Homeobox" evidence="5">
    <location>
        <begin position="307"/>
        <end position="366"/>
    </location>
</feature>
<evidence type="ECO:0000256" key="6">
    <source>
        <dbReference type="RuleBase" id="RU000682"/>
    </source>
</evidence>
<evidence type="ECO:0000259" key="8">
    <source>
        <dbReference type="PROSITE" id="PS50071"/>
    </source>
</evidence>
<dbReference type="EMBL" id="LGUB01000367">
    <property type="protein sequence ID" value="KRH93364.1"/>
    <property type="molecule type" value="Genomic_DNA"/>
</dbReference>
<dbReference type="PANTHER" id="PTHR45793:SF26">
    <property type="entry name" value="HOMEOBOX PROTEIN MIX.1"/>
    <property type="match status" value="1"/>
</dbReference>
<feature type="compositionally biased region" description="Basic and acidic residues" evidence="7">
    <location>
        <begin position="191"/>
        <end position="202"/>
    </location>
</feature>
<dbReference type="GO" id="GO:0005634">
    <property type="term" value="C:nucleus"/>
    <property type="evidence" value="ECO:0007669"/>
    <property type="project" value="UniProtKB-SubCell"/>
</dbReference>
<dbReference type="GO" id="GO:0000978">
    <property type="term" value="F:RNA polymerase II cis-regulatory region sequence-specific DNA binding"/>
    <property type="evidence" value="ECO:0007669"/>
    <property type="project" value="TreeGrafter"/>
</dbReference>
<name>A0A0R0M1U1_9MICR</name>
<dbReference type="InterPro" id="IPR001356">
    <property type="entry name" value="HD"/>
</dbReference>